<dbReference type="Pfam" id="PF01850">
    <property type="entry name" value="PIN"/>
    <property type="match status" value="1"/>
</dbReference>
<name>A0A4Q7RS26_9BURK</name>
<protein>
    <submittedName>
        <fullName evidence="2">Putative nucleic-acid-binding protein</fullName>
    </submittedName>
</protein>
<dbReference type="AlphaFoldDB" id="A0A4Q7RS26"/>
<dbReference type="SUPFAM" id="SSF88723">
    <property type="entry name" value="PIN domain-like"/>
    <property type="match status" value="1"/>
</dbReference>
<dbReference type="RefSeq" id="WP_130392764.1">
    <property type="nucleotide sequence ID" value="NZ_SGXM01000005.1"/>
</dbReference>
<evidence type="ECO:0000259" key="1">
    <source>
        <dbReference type="Pfam" id="PF01850"/>
    </source>
</evidence>
<dbReference type="InterPro" id="IPR002716">
    <property type="entry name" value="PIN_dom"/>
</dbReference>
<dbReference type="CDD" id="cd18683">
    <property type="entry name" value="PIN_VapC-like"/>
    <property type="match status" value="1"/>
</dbReference>
<dbReference type="EMBL" id="SGXM01000005">
    <property type="protein sequence ID" value="RZT36495.1"/>
    <property type="molecule type" value="Genomic_DNA"/>
</dbReference>
<dbReference type="Gene3D" id="3.40.50.1010">
    <property type="entry name" value="5'-nuclease"/>
    <property type="match status" value="1"/>
</dbReference>
<comment type="caution">
    <text evidence="2">The sequence shown here is derived from an EMBL/GenBank/DDBJ whole genome shotgun (WGS) entry which is preliminary data.</text>
</comment>
<accession>A0A4Q7RS26</accession>
<evidence type="ECO:0000313" key="3">
    <source>
        <dbReference type="Proteomes" id="UP000291078"/>
    </source>
</evidence>
<dbReference type="OrthoDB" id="32974at2"/>
<dbReference type="PANTHER" id="PTHR39664">
    <property type="match status" value="1"/>
</dbReference>
<dbReference type="PANTHER" id="PTHR39664:SF2">
    <property type="entry name" value="NUCLEIC ACID-BINDING PROTEIN, CONTAINING PIN DOMAIN-RELATED"/>
    <property type="match status" value="1"/>
</dbReference>
<dbReference type="Proteomes" id="UP000291078">
    <property type="component" value="Unassembled WGS sequence"/>
</dbReference>
<sequence>MIGLDSNIVLRFLARDDPRQTVRATAIMKSLSTSLRGFIPVAVLLEVVWTMRRQYGSDRASIARIVDYLIGCEELVVESSDVVKSALYLYRQKRGDFPDCLIMRACEAAGCSQTLTFDRRAAEGNGMRLVS</sequence>
<gene>
    <name evidence="2" type="ORF">EV147_3816</name>
</gene>
<evidence type="ECO:0000313" key="2">
    <source>
        <dbReference type="EMBL" id="RZT36495.1"/>
    </source>
</evidence>
<dbReference type="InterPro" id="IPR029060">
    <property type="entry name" value="PIN-like_dom_sf"/>
</dbReference>
<keyword evidence="3" id="KW-1185">Reference proteome</keyword>
<organism evidence="2 3">
    <name type="scientific">Cupriavidus agavae</name>
    <dbReference type="NCBI Taxonomy" id="1001822"/>
    <lineage>
        <taxon>Bacteria</taxon>
        <taxon>Pseudomonadati</taxon>
        <taxon>Pseudomonadota</taxon>
        <taxon>Betaproteobacteria</taxon>
        <taxon>Burkholderiales</taxon>
        <taxon>Burkholderiaceae</taxon>
        <taxon>Cupriavidus</taxon>
    </lineage>
</organism>
<proteinExistence type="predicted"/>
<reference evidence="2 3" key="1">
    <citation type="journal article" date="2015" name="Stand. Genomic Sci.">
        <title>Genomic Encyclopedia of Bacterial and Archaeal Type Strains, Phase III: the genomes of soil and plant-associated and newly described type strains.</title>
        <authorList>
            <person name="Whitman W.B."/>
            <person name="Woyke T."/>
            <person name="Klenk H.P."/>
            <person name="Zhou Y."/>
            <person name="Lilburn T.G."/>
            <person name="Beck B.J."/>
            <person name="De Vos P."/>
            <person name="Vandamme P."/>
            <person name="Eisen J.A."/>
            <person name="Garrity G."/>
            <person name="Hugenholtz P."/>
            <person name="Kyrpides N.C."/>
        </authorList>
    </citation>
    <scope>NUCLEOTIDE SEQUENCE [LARGE SCALE GENOMIC DNA]</scope>
    <source>
        <strain evidence="2 3">ASC-9842</strain>
    </source>
</reference>
<feature type="domain" description="PIN" evidence="1">
    <location>
        <begin position="4"/>
        <end position="122"/>
    </location>
</feature>